<accession>A0A4Q9GQ42</accession>
<evidence type="ECO:0000256" key="1">
    <source>
        <dbReference type="ARBA" id="ARBA00000085"/>
    </source>
</evidence>
<dbReference type="GO" id="GO:0016020">
    <property type="term" value="C:membrane"/>
    <property type="evidence" value="ECO:0007669"/>
    <property type="project" value="InterPro"/>
</dbReference>
<keyword evidence="6 11" id="KW-0418">Kinase</keyword>
<dbReference type="InterPro" id="IPR011712">
    <property type="entry name" value="Sig_transdc_His_kin_sub3_dim/P"/>
</dbReference>
<feature type="transmembrane region" description="Helical" evidence="9">
    <location>
        <begin position="35"/>
        <end position="52"/>
    </location>
</feature>
<evidence type="ECO:0000259" key="10">
    <source>
        <dbReference type="SMART" id="SM00387"/>
    </source>
</evidence>
<dbReference type="CDD" id="cd16917">
    <property type="entry name" value="HATPase_UhpB-NarQ-NarX-like"/>
    <property type="match status" value="1"/>
</dbReference>
<evidence type="ECO:0000256" key="8">
    <source>
        <dbReference type="ARBA" id="ARBA00023012"/>
    </source>
</evidence>
<evidence type="ECO:0000256" key="2">
    <source>
        <dbReference type="ARBA" id="ARBA00012438"/>
    </source>
</evidence>
<evidence type="ECO:0000256" key="9">
    <source>
        <dbReference type="SAM" id="Phobius"/>
    </source>
</evidence>
<keyword evidence="3" id="KW-0597">Phosphoprotein</keyword>
<keyword evidence="5" id="KW-0547">Nucleotide-binding</keyword>
<dbReference type="SUPFAM" id="SSF55874">
    <property type="entry name" value="ATPase domain of HSP90 chaperone/DNA topoisomerase II/histidine kinase"/>
    <property type="match status" value="1"/>
</dbReference>
<comment type="catalytic activity">
    <reaction evidence="1">
        <text>ATP + protein L-histidine = ADP + protein N-phospho-L-histidine.</text>
        <dbReference type="EC" id="2.7.13.3"/>
    </reaction>
</comment>
<evidence type="ECO:0000256" key="7">
    <source>
        <dbReference type="ARBA" id="ARBA00022840"/>
    </source>
</evidence>
<protein>
    <recommendedName>
        <fullName evidence="2">histidine kinase</fullName>
        <ecNumber evidence="2">2.7.13.3</ecNumber>
    </recommendedName>
</protein>
<evidence type="ECO:0000313" key="11">
    <source>
        <dbReference type="EMBL" id="TBN56956.1"/>
    </source>
</evidence>
<dbReference type="PANTHER" id="PTHR24421:SF10">
    <property type="entry name" value="NITRATE_NITRITE SENSOR PROTEIN NARQ"/>
    <property type="match status" value="1"/>
</dbReference>
<dbReference type="GO" id="GO:0000155">
    <property type="term" value="F:phosphorelay sensor kinase activity"/>
    <property type="evidence" value="ECO:0007669"/>
    <property type="project" value="InterPro"/>
</dbReference>
<proteinExistence type="predicted"/>
<keyword evidence="4" id="KW-0808">Transferase</keyword>
<sequence>MFRVLRPYQYAVDAFLAVAYLLCSVAVLGSNQSGVGYAGYFVLLGYAAALGVRRINPTLALSMAWFFSLLQMIVGMYPNLYNVATLMVLYTTSAYGGRVIRWVGLASVGLGAFIAAAYLTLGGSGMGVSLTLLGWSDLPLIVLQFAVLFGGLLTALGGPWLLGLLVRAVIRNRESTAARQVAEEVVIVEQERNRIARDMHDVVAHSLAVVVAQADGARYARAANPEAVDESLIAISTTAREALADVRLLLSQLRYSEGDGPQPVLADLDRLLDQMRASGLTISFAETGQSRYLGTGQQLALYRIVQEALTNALRHGQGEKPVTVTFDWAPSSVDVTIENTIEGTVPSVSLGHGLAGMRERAALVGGWLTAEPTGQRFVVTASVPTNQQEIRA</sequence>
<dbReference type="InterPro" id="IPR050482">
    <property type="entry name" value="Sensor_HK_TwoCompSys"/>
</dbReference>
<reference evidence="12" key="1">
    <citation type="submission" date="2019-02" db="EMBL/GenBank/DDBJ databases">
        <title>Glaciihabitans arcticus sp. nov., a psychrotolerant bacterium isolated from polar soil.</title>
        <authorList>
            <person name="Dahal R.H."/>
        </authorList>
    </citation>
    <scope>NUCLEOTIDE SEQUENCE [LARGE SCALE GENOMIC DNA]</scope>
    <source>
        <strain evidence="12">RP-3-7</strain>
    </source>
</reference>
<keyword evidence="9" id="KW-1133">Transmembrane helix</keyword>
<dbReference type="GO" id="GO:0005524">
    <property type="term" value="F:ATP binding"/>
    <property type="evidence" value="ECO:0007669"/>
    <property type="project" value="UniProtKB-KW"/>
</dbReference>
<dbReference type="EC" id="2.7.13.3" evidence="2"/>
<dbReference type="InterPro" id="IPR036890">
    <property type="entry name" value="HATPase_C_sf"/>
</dbReference>
<dbReference type="EMBL" id="SISG01000001">
    <property type="protein sequence ID" value="TBN56956.1"/>
    <property type="molecule type" value="Genomic_DNA"/>
</dbReference>
<dbReference type="GO" id="GO:0046983">
    <property type="term" value="F:protein dimerization activity"/>
    <property type="evidence" value="ECO:0007669"/>
    <property type="project" value="InterPro"/>
</dbReference>
<evidence type="ECO:0000256" key="6">
    <source>
        <dbReference type="ARBA" id="ARBA00022777"/>
    </source>
</evidence>
<keyword evidence="9" id="KW-0472">Membrane</keyword>
<feature type="domain" description="Histidine kinase/HSP90-like ATPase" evidence="10">
    <location>
        <begin position="296"/>
        <end position="385"/>
    </location>
</feature>
<dbReference type="PANTHER" id="PTHR24421">
    <property type="entry name" value="NITRATE/NITRITE SENSOR PROTEIN NARX-RELATED"/>
    <property type="match status" value="1"/>
</dbReference>
<name>A0A4Q9GQ42_9MICO</name>
<dbReference type="Gene3D" id="3.30.565.10">
    <property type="entry name" value="Histidine kinase-like ATPase, C-terminal domain"/>
    <property type="match status" value="1"/>
</dbReference>
<dbReference type="Pfam" id="PF23539">
    <property type="entry name" value="DUF7134"/>
    <property type="match status" value="1"/>
</dbReference>
<keyword evidence="8" id="KW-0902">Two-component regulatory system</keyword>
<feature type="transmembrane region" description="Helical" evidence="9">
    <location>
        <begin position="141"/>
        <end position="166"/>
    </location>
</feature>
<dbReference type="InterPro" id="IPR003594">
    <property type="entry name" value="HATPase_dom"/>
</dbReference>
<evidence type="ECO:0000256" key="3">
    <source>
        <dbReference type="ARBA" id="ARBA00022553"/>
    </source>
</evidence>
<dbReference type="Pfam" id="PF07730">
    <property type="entry name" value="HisKA_3"/>
    <property type="match status" value="1"/>
</dbReference>
<dbReference type="Gene3D" id="1.20.5.1930">
    <property type="match status" value="1"/>
</dbReference>
<comment type="caution">
    <text evidence="11">The sequence shown here is derived from an EMBL/GenBank/DDBJ whole genome shotgun (WGS) entry which is preliminary data.</text>
</comment>
<keyword evidence="12" id="KW-1185">Reference proteome</keyword>
<organism evidence="11 12">
    <name type="scientific">Glaciihabitans arcticus</name>
    <dbReference type="NCBI Taxonomy" id="2668039"/>
    <lineage>
        <taxon>Bacteria</taxon>
        <taxon>Bacillati</taxon>
        <taxon>Actinomycetota</taxon>
        <taxon>Actinomycetes</taxon>
        <taxon>Micrococcales</taxon>
        <taxon>Microbacteriaceae</taxon>
        <taxon>Glaciihabitans</taxon>
    </lineage>
</organism>
<keyword evidence="9" id="KW-0812">Transmembrane</keyword>
<dbReference type="Pfam" id="PF02518">
    <property type="entry name" value="HATPase_c"/>
    <property type="match status" value="1"/>
</dbReference>
<evidence type="ECO:0000313" key="12">
    <source>
        <dbReference type="Proteomes" id="UP000294194"/>
    </source>
</evidence>
<dbReference type="InterPro" id="IPR055558">
    <property type="entry name" value="DUF7134"/>
</dbReference>
<evidence type="ECO:0000256" key="5">
    <source>
        <dbReference type="ARBA" id="ARBA00022741"/>
    </source>
</evidence>
<dbReference type="Proteomes" id="UP000294194">
    <property type="component" value="Unassembled WGS sequence"/>
</dbReference>
<evidence type="ECO:0000256" key="4">
    <source>
        <dbReference type="ARBA" id="ARBA00022679"/>
    </source>
</evidence>
<feature type="transmembrane region" description="Helical" evidence="9">
    <location>
        <begin position="12"/>
        <end position="29"/>
    </location>
</feature>
<dbReference type="SMART" id="SM00387">
    <property type="entry name" value="HATPase_c"/>
    <property type="match status" value="1"/>
</dbReference>
<dbReference type="RefSeq" id="WP_130981066.1">
    <property type="nucleotide sequence ID" value="NZ_SISG01000001.1"/>
</dbReference>
<dbReference type="AlphaFoldDB" id="A0A4Q9GQ42"/>
<keyword evidence="7" id="KW-0067">ATP-binding</keyword>
<gene>
    <name evidence="11" type="ORF">EYE40_05830</name>
</gene>